<dbReference type="GO" id="GO:0071897">
    <property type="term" value="P:DNA biosynthetic process"/>
    <property type="evidence" value="ECO:0007669"/>
    <property type="project" value="UniProtKB-ARBA"/>
</dbReference>
<sequence>MLTLPDRYPPPHIHNFLYGYRERQFFQKHLGKVYHQILINPSDIPKTAIITSISLYAYVNITFELRNSTNVLANYRSGSAYLDNILVTSENEQAYVKDLKKLFHCL</sequence>
<evidence type="ECO:0000313" key="2">
    <source>
        <dbReference type="Proteomes" id="UP000887116"/>
    </source>
</evidence>
<dbReference type="PANTHER" id="PTHR24559:SF444">
    <property type="entry name" value="REVERSE TRANSCRIPTASE DOMAIN-CONTAINING PROTEIN"/>
    <property type="match status" value="1"/>
</dbReference>
<dbReference type="SUPFAM" id="SSF56672">
    <property type="entry name" value="DNA/RNA polymerases"/>
    <property type="match status" value="1"/>
</dbReference>
<dbReference type="PANTHER" id="PTHR24559">
    <property type="entry name" value="TRANSPOSON TY3-I GAG-POL POLYPROTEIN"/>
    <property type="match status" value="1"/>
</dbReference>
<dbReference type="InterPro" id="IPR043128">
    <property type="entry name" value="Rev_trsase/Diguanyl_cyclase"/>
</dbReference>
<accession>A0A8X6F558</accession>
<keyword evidence="2" id="KW-1185">Reference proteome</keyword>
<comment type="caution">
    <text evidence="1">The sequence shown here is derived from an EMBL/GenBank/DDBJ whole genome shotgun (WGS) entry which is preliminary data.</text>
</comment>
<gene>
    <name evidence="1" type="primary">TY3B-I_1340</name>
    <name evidence="1" type="ORF">TNCT_262341</name>
</gene>
<dbReference type="InterPro" id="IPR053134">
    <property type="entry name" value="RNA-dir_DNA_polymerase"/>
</dbReference>
<organism evidence="1 2">
    <name type="scientific">Trichonephila clavata</name>
    <name type="common">Joro spider</name>
    <name type="synonym">Nephila clavata</name>
    <dbReference type="NCBI Taxonomy" id="2740835"/>
    <lineage>
        <taxon>Eukaryota</taxon>
        <taxon>Metazoa</taxon>
        <taxon>Ecdysozoa</taxon>
        <taxon>Arthropoda</taxon>
        <taxon>Chelicerata</taxon>
        <taxon>Arachnida</taxon>
        <taxon>Araneae</taxon>
        <taxon>Araneomorphae</taxon>
        <taxon>Entelegynae</taxon>
        <taxon>Araneoidea</taxon>
        <taxon>Nephilidae</taxon>
        <taxon>Trichonephila</taxon>
    </lineage>
</organism>
<dbReference type="AlphaFoldDB" id="A0A8X6F558"/>
<name>A0A8X6F558_TRICU</name>
<dbReference type="InterPro" id="IPR043502">
    <property type="entry name" value="DNA/RNA_pol_sf"/>
</dbReference>
<dbReference type="Gene3D" id="3.10.10.10">
    <property type="entry name" value="HIV Type 1 Reverse Transcriptase, subunit A, domain 1"/>
    <property type="match status" value="1"/>
</dbReference>
<dbReference type="Gene3D" id="3.30.70.270">
    <property type="match status" value="1"/>
</dbReference>
<dbReference type="EMBL" id="BMAO01000908">
    <property type="protein sequence ID" value="GFQ69971.1"/>
    <property type="molecule type" value="Genomic_DNA"/>
</dbReference>
<dbReference type="OrthoDB" id="6932368at2759"/>
<proteinExistence type="predicted"/>
<reference evidence="1" key="1">
    <citation type="submission" date="2020-07" db="EMBL/GenBank/DDBJ databases">
        <title>Multicomponent nature underlies the extraordinary mechanical properties of spider dragline silk.</title>
        <authorList>
            <person name="Kono N."/>
            <person name="Nakamura H."/>
            <person name="Mori M."/>
            <person name="Yoshida Y."/>
            <person name="Ohtoshi R."/>
            <person name="Malay A.D."/>
            <person name="Moran D.A.P."/>
            <person name="Tomita M."/>
            <person name="Numata K."/>
            <person name="Arakawa K."/>
        </authorList>
    </citation>
    <scope>NUCLEOTIDE SEQUENCE</scope>
</reference>
<evidence type="ECO:0000313" key="1">
    <source>
        <dbReference type="EMBL" id="GFQ69971.1"/>
    </source>
</evidence>
<protein>
    <submittedName>
        <fullName evidence="1">Transposon Ty3-I Gag-Pol polyprotein</fullName>
    </submittedName>
</protein>
<dbReference type="Proteomes" id="UP000887116">
    <property type="component" value="Unassembled WGS sequence"/>
</dbReference>